<dbReference type="AlphaFoldDB" id="A0A507D4N9"/>
<reference evidence="2 3" key="1">
    <citation type="journal article" date="2019" name="Sci. Rep.">
        <title>Comparative genomics of chytrid fungi reveal insights into the obligate biotrophic and pathogenic lifestyle of Synchytrium endobioticum.</title>
        <authorList>
            <person name="van de Vossenberg B.T.L.H."/>
            <person name="Warris S."/>
            <person name="Nguyen H.D.T."/>
            <person name="van Gent-Pelzer M.P.E."/>
            <person name="Joly D.L."/>
            <person name="van de Geest H.C."/>
            <person name="Bonants P.J.M."/>
            <person name="Smith D.S."/>
            <person name="Levesque C.A."/>
            <person name="van der Lee T.A.J."/>
        </authorList>
    </citation>
    <scope>NUCLEOTIDE SEQUENCE [LARGE SCALE GENOMIC DNA]</scope>
    <source>
        <strain evidence="2 3">LEV6574</strain>
    </source>
</reference>
<dbReference type="EMBL" id="QEAM01000104">
    <property type="protein sequence ID" value="TPX46433.1"/>
    <property type="molecule type" value="Genomic_DNA"/>
</dbReference>
<accession>A0A507D4N9</accession>
<name>A0A507D4N9_9FUNG</name>
<protein>
    <submittedName>
        <fullName evidence="2">Uncharacterized protein</fullName>
    </submittedName>
</protein>
<feature type="compositionally biased region" description="Low complexity" evidence="1">
    <location>
        <begin position="9"/>
        <end position="20"/>
    </location>
</feature>
<feature type="region of interest" description="Disordered" evidence="1">
    <location>
        <begin position="172"/>
        <end position="200"/>
    </location>
</feature>
<feature type="region of interest" description="Disordered" evidence="1">
    <location>
        <begin position="1"/>
        <end position="34"/>
    </location>
</feature>
<sequence>MDTPRRSSRNAAAEASRRISQASATKSAVRKDLAADGTPITGRYASNLSTSAAQSPKELLTFKETKRHAIKADQDNDVTYVIARMATVHIEDVSPLRPTTKINQGNDDKDCIADRKTLILQKAQEHGWCEDLLSQCAAYRSNIKIKTALTERAWNMLYKKLIVEIEAIRQQDEQNSQHGKEETGHEETGNASESDEADHLEVARKKRKQKILDDYSRLITRDLPPPVLLWPPSKFVELEAIQNIINGDDKIDPISDFDDCTDDQALLSIIEEEAALLYNQRLAILQQLGIEQEPELIAYKCHICHAGRNDVELNLDDVTRHIIRTHHDLENLMSCIGVRYPENGELPFKPLLLDTVQANRLCNITKELLQHKELPHYEKDAFLNSQPVQTTIKQHLEAANGEGSWTPEVDKLVKWFARRIYFIKHGIKARFGVEEIELPALQYQCTECKNTQGLKWSHILEHIFVNHTTPSGEVQDSLVIISDRSIHPDIRQERLERLCEGIRSTIPAFVTGPAEAEVLTRLIQSSRGVEASLNSPIFNDTNLAPHSSWLNDMITEEVLKLRESTKSSDL</sequence>
<proteinExistence type="predicted"/>
<evidence type="ECO:0000256" key="1">
    <source>
        <dbReference type="SAM" id="MobiDB-lite"/>
    </source>
</evidence>
<dbReference type="Proteomes" id="UP000320475">
    <property type="component" value="Unassembled WGS sequence"/>
</dbReference>
<organism evidence="2 3">
    <name type="scientific">Synchytrium endobioticum</name>
    <dbReference type="NCBI Taxonomy" id="286115"/>
    <lineage>
        <taxon>Eukaryota</taxon>
        <taxon>Fungi</taxon>
        <taxon>Fungi incertae sedis</taxon>
        <taxon>Chytridiomycota</taxon>
        <taxon>Chytridiomycota incertae sedis</taxon>
        <taxon>Chytridiomycetes</taxon>
        <taxon>Synchytriales</taxon>
        <taxon>Synchytriaceae</taxon>
        <taxon>Synchytrium</taxon>
    </lineage>
</organism>
<comment type="caution">
    <text evidence="2">The sequence shown here is derived from an EMBL/GenBank/DDBJ whole genome shotgun (WGS) entry which is preliminary data.</text>
</comment>
<gene>
    <name evidence="2" type="ORF">SeLEV6574_g03231</name>
</gene>
<evidence type="ECO:0000313" key="3">
    <source>
        <dbReference type="Proteomes" id="UP000320475"/>
    </source>
</evidence>
<feature type="compositionally biased region" description="Basic and acidic residues" evidence="1">
    <location>
        <begin position="178"/>
        <end position="188"/>
    </location>
</feature>
<evidence type="ECO:0000313" key="2">
    <source>
        <dbReference type="EMBL" id="TPX46433.1"/>
    </source>
</evidence>